<dbReference type="Pfam" id="PF13380">
    <property type="entry name" value="CoA_binding_2"/>
    <property type="match status" value="1"/>
</dbReference>
<organism evidence="2 3">
    <name type="scientific">Carboxydichorda subterranea</name>
    <dbReference type="NCBI Taxonomy" id="3109565"/>
    <lineage>
        <taxon>Bacteria</taxon>
        <taxon>Bacillati</taxon>
        <taxon>Bacillota</taxon>
        <taxon>Limnochordia</taxon>
        <taxon>Limnochordales</taxon>
        <taxon>Geochordaceae</taxon>
        <taxon>Carboxydichorda</taxon>
    </lineage>
</organism>
<dbReference type="InterPro" id="IPR036291">
    <property type="entry name" value="NAD(P)-bd_dom_sf"/>
</dbReference>
<evidence type="ECO:0000313" key="3">
    <source>
        <dbReference type="Proteomes" id="UP001332192"/>
    </source>
</evidence>
<dbReference type="Gene3D" id="3.40.50.261">
    <property type="entry name" value="Succinyl-CoA synthetase domains"/>
    <property type="match status" value="2"/>
</dbReference>
<proteinExistence type="predicted"/>
<name>A0ABZ1C0T4_9FIRM</name>
<gene>
    <name evidence="2" type="ORF">U7230_06430</name>
</gene>
<dbReference type="InterPro" id="IPR043938">
    <property type="entry name" value="Ligase_CoA_dom"/>
</dbReference>
<dbReference type="Gene3D" id="3.40.50.720">
    <property type="entry name" value="NAD(P)-binding Rossmann-like Domain"/>
    <property type="match status" value="1"/>
</dbReference>
<sequence>MLIHQLLSPRTIAVVGASPNPSKIGHIIFRHLLKSRARVYPVHPSATRILDQSVWPSIRSLPEPVELAVLATPAATVPELVEECVACGVGVVIPIAGGFGETGPEGRKLEARMKAAIRGSSTRLLGPNTLGVINPAYALDTFFLPDDRLDRPGPGSIALLSQSGAVGVTLVATAAAMGAGISCFVGLGNRLDIGEAELVRELARPGSGTSVIGLYLESFGNGPAFVEACREVAGETPVVLLKAGRTATGARAASLHTGSMAGPDRVVDGVLRQYGVWRVFDDLELVDTCLALSLVRRSPLSSTRVAVLTCAGGQGVMLTDYIESTTRGVGLSMAQLSEGTRLRLKEIIPTFASSANPVDLTGEASPPMYEAALQAVLEDAGVDAVLASVVLQLPHMDDGVLEAIARQAARYGKPVVAALIGPKDTQAPFRALVGMGVPAYPSLWRAVRALAAVLRYPQLAARARRARDLARIGGTR</sequence>
<dbReference type="RefSeq" id="WP_324717905.1">
    <property type="nucleotide sequence ID" value="NZ_CP141615.1"/>
</dbReference>
<evidence type="ECO:0000313" key="2">
    <source>
        <dbReference type="EMBL" id="WRP18632.1"/>
    </source>
</evidence>
<keyword evidence="3" id="KW-1185">Reference proteome</keyword>
<dbReference type="GO" id="GO:0016874">
    <property type="term" value="F:ligase activity"/>
    <property type="evidence" value="ECO:0007669"/>
    <property type="project" value="UniProtKB-KW"/>
</dbReference>
<dbReference type="SUPFAM" id="SSF52210">
    <property type="entry name" value="Succinyl-CoA synthetase domains"/>
    <property type="match status" value="2"/>
</dbReference>
<dbReference type="EMBL" id="CP141615">
    <property type="protein sequence ID" value="WRP18632.1"/>
    <property type="molecule type" value="Genomic_DNA"/>
</dbReference>
<dbReference type="SMART" id="SM00881">
    <property type="entry name" value="CoA_binding"/>
    <property type="match status" value="1"/>
</dbReference>
<keyword evidence="2" id="KW-0436">Ligase</keyword>
<evidence type="ECO:0000259" key="1">
    <source>
        <dbReference type="SMART" id="SM00881"/>
    </source>
</evidence>
<dbReference type="InterPro" id="IPR003781">
    <property type="entry name" value="CoA-bd"/>
</dbReference>
<dbReference type="SUPFAM" id="SSF51735">
    <property type="entry name" value="NAD(P)-binding Rossmann-fold domains"/>
    <property type="match status" value="1"/>
</dbReference>
<reference evidence="2 3" key="1">
    <citation type="journal article" date="2024" name="Front. Microbiol.">
        <title>Novel thermophilic genera Geochorda gen. nov. and Carboxydochorda gen. nov. from the deep terrestrial subsurface reveal the ecophysiological diversity in the class Limnochordia.</title>
        <authorList>
            <person name="Karnachuk O.V."/>
            <person name="Lukina A.P."/>
            <person name="Avakyan M.R."/>
            <person name="Kadnikov V.V."/>
            <person name="Begmatov S."/>
            <person name="Beletsky A.V."/>
            <person name="Vlasova K.G."/>
            <person name="Novikov A.A."/>
            <person name="Shcherbakova V.A."/>
            <person name="Mardanov A.V."/>
            <person name="Ravin N.V."/>
        </authorList>
    </citation>
    <scope>NUCLEOTIDE SEQUENCE [LARGE SCALE GENOMIC DNA]</scope>
    <source>
        <strain evidence="2 3">L945</strain>
    </source>
</reference>
<dbReference type="PANTHER" id="PTHR42793">
    <property type="entry name" value="COA BINDING DOMAIN CONTAINING PROTEIN"/>
    <property type="match status" value="1"/>
</dbReference>
<dbReference type="Pfam" id="PF13607">
    <property type="entry name" value="Succ_CoA_lig"/>
    <property type="match status" value="1"/>
</dbReference>
<dbReference type="PANTHER" id="PTHR42793:SF1">
    <property type="entry name" value="PEPTIDYL-LYSINE N-ACETYLTRANSFERASE PATZ"/>
    <property type="match status" value="1"/>
</dbReference>
<accession>A0ABZ1C0T4</accession>
<dbReference type="Pfam" id="PF19045">
    <property type="entry name" value="Ligase_CoA_2"/>
    <property type="match status" value="1"/>
</dbReference>
<dbReference type="Proteomes" id="UP001332192">
    <property type="component" value="Chromosome"/>
</dbReference>
<dbReference type="InterPro" id="IPR032875">
    <property type="entry name" value="Succ_CoA_lig_flav_dom"/>
</dbReference>
<protein>
    <submittedName>
        <fullName evidence="2">Acetate--CoA ligase family protein</fullName>
    </submittedName>
</protein>
<feature type="domain" description="CoA-binding" evidence="1">
    <location>
        <begin position="6"/>
        <end position="99"/>
    </location>
</feature>
<dbReference type="InterPro" id="IPR016102">
    <property type="entry name" value="Succinyl-CoA_synth-like"/>
</dbReference>